<evidence type="ECO:0000313" key="3">
    <source>
        <dbReference type="Proteomes" id="UP000537161"/>
    </source>
</evidence>
<proteinExistence type="predicted"/>
<protein>
    <recommendedName>
        <fullName evidence="4">DUF4136 domain-containing protein</fullName>
    </recommendedName>
</protein>
<dbReference type="RefSeq" id="WP_184099808.1">
    <property type="nucleotide sequence ID" value="NZ_JACIJH010000011.1"/>
</dbReference>
<organism evidence="2 3">
    <name type="scientific">Sphingopyxis panaciterrulae</name>
    <dbReference type="NCBI Taxonomy" id="462372"/>
    <lineage>
        <taxon>Bacteria</taxon>
        <taxon>Pseudomonadati</taxon>
        <taxon>Pseudomonadota</taxon>
        <taxon>Alphaproteobacteria</taxon>
        <taxon>Sphingomonadales</taxon>
        <taxon>Sphingomonadaceae</taxon>
        <taxon>Sphingopyxis</taxon>
    </lineage>
</organism>
<evidence type="ECO:0008006" key="4">
    <source>
        <dbReference type="Google" id="ProtNLM"/>
    </source>
</evidence>
<dbReference type="EMBL" id="JACIJH010000011">
    <property type="protein sequence ID" value="MBB5707701.1"/>
    <property type="molecule type" value="Genomic_DNA"/>
</dbReference>
<keyword evidence="3" id="KW-1185">Reference proteome</keyword>
<sequence length="203" mass="22409">MKWKLTALLICATSLAGAVLYAPGASVSHEVAGHIFVIPEERLFDARIPWLPPSKTSSFTFILDFAQYPQLIPPHRVLVQAPNDVCGDGQAQMLRIACGRETAHQPLEAPFTKTFPIADYPYAWDYYATIPSSAEGEQPQRLQVADCSPISPNPARPKGTAICTTVWNVDGLILSLGFEEYELPDIAAMRERASKLLLSWETH</sequence>
<keyword evidence="1" id="KW-0732">Signal</keyword>
<accession>A0A7W9ET76</accession>
<dbReference type="Proteomes" id="UP000537161">
    <property type="component" value="Unassembled WGS sequence"/>
</dbReference>
<evidence type="ECO:0000313" key="2">
    <source>
        <dbReference type="EMBL" id="MBB5707701.1"/>
    </source>
</evidence>
<name>A0A7W9ET76_9SPHN</name>
<gene>
    <name evidence="2" type="ORF">FHR21_003068</name>
</gene>
<dbReference type="AlphaFoldDB" id="A0A7W9ET76"/>
<feature type="signal peptide" evidence="1">
    <location>
        <begin position="1"/>
        <end position="18"/>
    </location>
</feature>
<reference evidence="2 3" key="1">
    <citation type="submission" date="2020-08" db="EMBL/GenBank/DDBJ databases">
        <title>Genomic Encyclopedia of Type Strains, Phase IV (KMG-IV): sequencing the most valuable type-strain genomes for metagenomic binning, comparative biology and taxonomic classification.</title>
        <authorList>
            <person name="Goeker M."/>
        </authorList>
    </citation>
    <scope>NUCLEOTIDE SEQUENCE [LARGE SCALE GENOMIC DNA]</scope>
    <source>
        <strain evidence="2 3">DSM 27163</strain>
    </source>
</reference>
<evidence type="ECO:0000256" key="1">
    <source>
        <dbReference type="SAM" id="SignalP"/>
    </source>
</evidence>
<comment type="caution">
    <text evidence="2">The sequence shown here is derived from an EMBL/GenBank/DDBJ whole genome shotgun (WGS) entry which is preliminary data.</text>
</comment>
<feature type="chain" id="PRO_5030680527" description="DUF4136 domain-containing protein" evidence="1">
    <location>
        <begin position="19"/>
        <end position="203"/>
    </location>
</feature>